<sequence length="530" mass="57749">MDFGSMFDFLGEPRTESAPAHAPALLCLPEPPHIAPQTPWLAETLSRDSLPLVSAPRQTSAEPAIGASVSIAVKPAEPGVILTPSIADFAGSLLDNMGLAGWSRSVDPTFELNNQSRVASAQLVDEQQQNASGSQLALAAKLLNSPEHRRLGSRNAENSQSTASTNEKSARRLTFDGSAVGLSGIQAALISKYSDSLSSSRALLSSTTRINRPRTTHDWHSKTGGPDGHLVGERSAALIQYEPVEPANTGVNKVVRGHLAKEIIQREVDSKPAVRRMRRVKSEAKLVPLKAIRLRLDGSIVGSQASMAHQTRDSSKQGMSYVVKDGLIRGVGGSHMDQRLGASQAAIARSGPSKSANASVYGEFNEIRARLQMAEDCKRQQQRANLSDRERADDMRIADIIENRQDIPLAAQLEERRNVQLAKQQALLQQQLEQQRQQLEQQRAFIEQQQQHQLFKRQSLHPSINSSSQVFAGAPAYDGQQQRGMYVGAMPAPSQYQPPAHHHGAYQHMQPVASIRGPNPHWAQQHSGSS</sequence>
<keyword evidence="2" id="KW-1185">Reference proteome</keyword>
<organism evidence="1 2">
    <name type="scientific">Coemansia aciculifera</name>
    <dbReference type="NCBI Taxonomy" id="417176"/>
    <lineage>
        <taxon>Eukaryota</taxon>
        <taxon>Fungi</taxon>
        <taxon>Fungi incertae sedis</taxon>
        <taxon>Zoopagomycota</taxon>
        <taxon>Kickxellomycotina</taxon>
        <taxon>Kickxellomycetes</taxon>
        <taxon>Kickxellales</taxon>
        <taxon>Kickxellaceae</taxon>
        <taxon>Coemansia</taxon>
    </lineage>
</organism>
<gene>
    <name evidence="1" type="ORF">IWW38_004276</name>
</gene>
<reference evidence="1" key="1">
    <citation type="submission" date="2022-07" db="EMBL/GenBank/DDBJ databases">
        <title>Phylogenomic reconstructions and comparative analyses of Kickxellomycotina fungi.</title>
        <authorList>
            <person name="Reynolds N.K."/>
            <person name="Stajich J.E."/>
            <person name="Barry K."/>
            <person name="Grigoriev I.V."/>
            <person name="Crous P."/>
            <person name="Smith M.E."/>
        </authorList>
    </citation>
    <scope>NUCLEOTIDE SEQUENCE</scope>
    <source>
        <strain evidence="1">CBS 190363</strain>
    </source>
</reference>
<name>A0ACC1LYR4_9FUNG</name>
<comment type="caution">
    <text evidence="1">The sequence shown here is derived from an EMBL/GenBank/DDBJ whole genome shotgun (WGS) entry which is preliminary data.</text>
</comment>
<accession>A0ACC1LYR4</accession>
<protein>
    <submittedName>
        <fullName evidence="1">Uncharacterized protein</fullName>
    </submittedName>
</protein>
<evidence type="ECO:0000313" key="1">
    <source>
        <dbReference type="EMBL" id="KAJ2890178.1"/>
    </source>
</evidence>
<evidence type="ECO:0000313" key="2">
    <source>
        <dbReference type="Proteomes" id="UP001139981"/>
    </source>
</evidence>
<feature type="non-terminal residue" evidence="1">
    <location>
        <position position="530"/>
    </location>
</feature>
<proteinExistence type="predicted"/>
<dbReference type="Proteomes" id="UP001139981">
    <property type="component" value="Unassembled WGS sequence"/>
</dbReference>
<dbReference type="EMBL" id="JANBVB010001470">
    <property type="protein sequence ID" value="KAJ2890178.1"/>
    <property type="molecule type" value="Genomic_DNA"/>
</dbReference>